<dbReference type="GO" id="GO:0070273">
    <property type="term" value="F:phosphatidylinositol-4-phosphate binding"/>
    <property type="evidence" value="ECO:0007669"/>
    <property type="project" value="InterPro"/>
</dbReference>
<dbReference type="STRING" id="1121420.SAMN02746098_03229"/>
<reference evidence="2" key="1">
    <citation type="submission" date="2016-11" db="EMBL/GenBank/DDBJ databases">
        <authorList>
            <person name="Varghese N."/>
            <person name="Submissions S."/>
        </authorList>
    </citation>
    <scope>NUCLEOTIDE SEQUENCE [LARGE SCALE GENOMIC DNA]</scope>
    <source>
        <strain evidence="2">DSM 15449</strain>
    </source>
</reference>
<proteinExistence type="predicted"/>
<sequence>MLNNLSIPQEFALLALDRDTNRLKSIFRQYIPLYTVMTCFVELLIDGKIKFEDNDTITVTNSTPTGEKLRKQSKTMK</sequence>
<dbReference type="GO" id="GO:0012505">
    <property type="term" value="C:endomembrane system"/>
    <property type="evidence" value="ECO:0007669"/>
    <property type="project" value="UniProtKB-ARBA"/>
</dbReference>
<keyword evidence="2" id="KW-1185">Reference proteome</keyword>
<dbReference type="GO" id="GO:0005737">
    <property type="term" value="C:cytoplasm"/>
    <property type="evidence" value="ECO:0007669"/>
    <property type="project" value="UniProtKB-ARBA"/>
</dbReference>
<accession>A0A1M5ZHC9</accession>
<dbReference type="InterPro" id="IPR038261">
    <property type="entry name" value="GPP34-like_sf"/>
</dbReference>
<dbReference type="Gene3D" id="1.10.3630.10">
    <property type="entry name" value="yeast vps74-n-term truncation variant domain like"/>
    <property type="match status" value="1"/>
</dbReference>
<dbReference type="AlphaFoldDB" id="A0A1M5ZHC9"/>
<organism evidence="1 2">
    <name type="scientific">Desulfosporosinus lacus DSM 15449</name>
    <dbReference type="NCBI Taxonomy" id="1121420"/>
    <lineage>
        <taxon>Bacteria</taxon>
        <taxon>Bacillati</taxon>
        <taxon>Bacillota</taxon>
        <taxon>Clostridia</taxon>
        <taxon>Eubacteriales</taxon>
        <taxon>Desulfitobacteriaceae</taxon>
        <taxon>Desulfosporosinus</taxon>
    </lineage>
</organism>
<name>A0A1M5ZHC9_9FIRM</name>
<dbReference type="RefSeq" id="WP_073030749.1">
    <property type="nucleotide sequence ID" value="NZ_FQXJ01000012.1"/>
</dbReference>
<protein>
    <submittedName>
        <fullName evidence="1">Golgi phosphoprotein 3 (GPP34)</fullName>
    </submittedName>
</protein>
<gene>
    <name evidence="1" type="ORF">SAMN02746098_03229</name>
</gene>
<dbReference type="EMBL" id="FQXJ01000012">
    <property type="protein sequence ID" value="SHI23539.1"/>
    <property type="molecule type" value="Genomic_DNA"/>
</dbReference>
<evidence type="ECO:0000313" key="2">
    <source>
        <dbReference type="Proteomes" id="UP000183954"/>
    </source>
</evidence>
<dbReference type="OrthoDB" id="2584383at2"/>
<evidence type="ECO:0000313" key="1">
    <source>
        <dbReference type="EMBL" id="SHI23539.1"/>
    </source>
</evidence>
<dbReference type="Proteomes" id="UP000183954">
    <property type="component" value="Unassembled WGS sequence"/>
</dbReference>